<dbReference type="GO" id="GO:0006689">
    <property type="term" value="P:ganglioside catabolic process"/>
    <property type="evidence" value="ECO:0007669"/>
    <property type="project" value="TreeGrafter"/>
</dbReference>
<feature type="domain" description="Sialidase" evidence="5">
    <location>
        <begin position="140"/>
        <end position="309"/>
    </location>
</feature>
<protein>
    <recommendedName>
        <fullName evidence="3">exo-alpha-sialidase</fullName>
        <ecNumber evidence="3">3.2.1.18</ecNumber>
    </recommendedName>
</protein>
<dbReference type="EMBL" id="DRLD01000053">
    <property type="protein sequence ID" value="HED09411.1"/>
    <property type="molecule type" value="Genomic_DNA"/>
</dbReference>
<dbReference type="CDD" id="cd15482">
    <property type="entry name" value="Sialidase_non-viral"/>
    <property type="match status" value="1"/>
</dbReference>
<evidence type="ECO:0000313" key="6">
    <source>
        <dbReference type="EMBL" id="HED09411.1"/>
    </source>
</evidence>
<dbReference type="GO" id="GO:0004308">
    <property type="term" value="F:exo-alpha-sialidase activity"/>
    <property type="evidence" value="ECO:0007669"/>
    <property type="project" value="UniProtKB-EC"/>
</dbReference>
<evidence type="ECO:0000256" key="2">
    <source>
        <dbReference type="ARBA" id="ARBA00009348"/>
    </source>
</evidence>
<accession>A0A7V1LJZ3</accession>
<evidence type="ECO:0000259" key="5">
    <source>
        <dbReference type="Pfam" id="PF13088"/>
    </source>
</evidence>
<organism evidence="6">
    <name type="scientific">Caldithrix abyssi</name>
    <dbReference type="NCBI Taxonomy" id="187145"/>
    <lineage>
        <taxon>Bacteria</taxon>
        <taxon>Pseudomonadati</taxon>
        <taxon>Calditrichota</taxon>
        <taxon>Calditrichia</taxon>
        <taxon>Calditrichales</taxon>
        <taxon>Calditrichaceae</taxon>
        <taxon>Caldithrix</taxon>
    </lineage>
</organism>
<dbReference type="InterPro" id="IPR026856">
    <property type="entry name" value="Sialidase_fam"/>
</dbReference>
<evidence type="ECO:0000256" key="3">
    <source>
        <dbReference type="ARBA" id="ARBA00012733"/>
    </source>
</evidence>
<dbReference type="InterPro" id="IPR026444">
    <property type="entry name" value="Secre_tail"/>
</dbReference>
<keyword evidence="4" id="KW-0732">Signal</keyword>
<evidence type="ECO:0000256" key="4">
    <source>
        <dbReference type="SAM" id="SignalP"/>
    </source>
</evidence>
<dbReference type="GO" id="GO:0009313">
    <property type="term" value="P:oligosaccharide catabolic process"/>
    <property type="evidence" value="ECO:0007669"/>
    <property type="project" value="TreeGrafter"/>
</dbReference>
<sequence length="515" mass="57606">MYRYLLIVLVSGLMSVVSGQHGVGAGWGDRVELPLPQGSNSVRGFLYKNSVAFSNNKRVIFMNNEDTGGGIYYTYSYDGKTWSDPVQFKPVNVPGINSTKIYRDNRDRLHVVWARPKPKALYYTQMDSALNVVIDSMRIASSPRNNSYNGVYLTADLNDRLHVMWHEGDSKTEITECYYSRSTDSGESWSAPQLISKDDGKASAFPRGQFGAYGGDSLMIAWRDNVSFSPENWDLHFVTSTDGGVSWSEVTNLNSSSDFQGDPDVVVDPGGRIHMVYHQYPQSDPYNGMRIVYGYSDDFGKSWKPSPQFKNVISDDSRSELAEGTHYQISTGTLWTFWKDESERKGGGGINIKAAFSTDRGESWSTPEYITDFGNSPIGFKAILVLPDGSVGLNYEVPNYPDSGLYRIFYRERTPVVTAIKEPDVRQPRSFTLAQNSPNPFNPSTVLSFTLKRAGEVRLSVYDVRGRRIKTLVRGWKNAGVYRVTFEAGGLAAGVYYYRLVSGGESMVKKMILLP</sequence>
<dbReference type="GO" id="GO:0005737">
    <property type="term" value="C:cytoplasm"/>
    <property type="evidence" value="ECO:0007669"/>
    <property type="project" value="TreeGrafter"/>
</dbReference>
<dbReference type="EC" id="3.2.1.18" evidence="3"/>
<feature type="chain" id="PRO_5030768776" description="exo-alpha-sialidase" evidence="4">
    <location>
        <begin position="20"/>
        <end position="515"/>
    </location>
</feature>
<dbReference type="Proteomes" id="UP000886005">
    <property type="component" value="Unassembled WGS sequence"/>
</dbReference>
<dbReference type="Pfam" id="PF13088">
    <property type="entry name" value="BNR_2"/>
    <property type="match status" value="1"/>
</dbReference>
<dbReference type="SUPFAM" id="SSF50939">
    <property type="entry name" value="Sialidases"/>
    <property type="match status" value="1"/>
</dbReference>
<proteinExistence type="inferred from homology"/>
<comment type="similarity">
    <text evidence="2">Belongs to the glycosyl hydrolase 33 family.</text>
</comment>
<name>A0A7V1LJZ3_CALAY</name>
<dbReference type="NCBIfam" id="TIGR04183">
    <property type="entry name" value="Por_Secre_tail"/>
    <property type="match status" value="1"/>
</dbReference>
<dbReference type="GO" id="GO:0016020">
    <property type="term" value="C:membrane"/>
    <property type="evidence" value="ECO:0007669"/>
    <property type="project" value="TreeGrafter"/>
</dbReference>
<dbReference type="AlphaFoldDB" id="A0A7V1LJZ3"/>
<dbReference type="PANTHER" id="PTHR10628">
    <property type="entry name" value="SIALIDASE"/>
    <property type="match status" value="1"/>
</dbReference>
<evidence type="ECO:0000256" key="1">
    <source>
        <dbReference type="ARBA" id="ARBA00000427"/>
    </source>
</evidence>
<feature type="signal peptide" evidence="4">
    <location>
        <begin position="1"/>
        <end position="19"/>
    </location>
</feature>
<dbReference type="InterPro" id="IPR036278">
    <property type="entry name" value="Sialidase_sf"/>
</dbReference>
<reference evidence="6" key="1">
    <citation type="journal article" date="2020" name="mSystems">
        <title>Genome- and Community-Level Interaction Insights into Carbon Utilization and Element Cycling Functions of Hydrothermarchaeota in Hydrothermal Sediment.</title>
        <authorList>
            <person name="Zhou Z."/>
            <person name="Liu Y."/>
            <person name="Xu W."/>
            <person name="Pan J."/>
            <person name="Luo Z.H."/>
            <person name="Li M."/>
        </authorList>
    </citation>
    <scope>NUCLEOTIDE SEQUENCE [LARGE SCALE GENOMIC DNA]</scope>
    <source>
        <strain evidence="6">HyVt-456</strain>
    </source>
</reference>
<dbReference type="Gene3D" id="2.120.10.10">
    <property type="match status" value="1"/>
</dbReference>
<gene>
    <name evidence="6" type="ORF">ENJ10_01860</name>
</gene>
<dbReference type="PANTHER" id="PTHR10628:SF30">
    <property type="entry name" value="EXO-ALPHA-SIALIDASE"/>
    <property type="match status" value="1"/>
</dbReference>
<comment type="caution">
    <text evidence="6">The sequence shown here is derived from an EMBL/GenBank/DDBJ whole genome shotgun (WGS) entry which is preliminary data.</text>
</comment>
<comment type="catalytic activity">
    <reaction evidence="1">
        <text>Hydrolysis of alpha-(2-&gt;3)-, alpha-(2-&gt;6)-, alpha-(2-&gt;8)- glycosidic linkages of terminal sialic acid residues in oligosaccharides, glycoproteins, glycolipids, colominic acid and synthetic substrates.</text>
        <dbReference type="EC" id="3.2.1.18"/>
    </reaction>
</comment>
<dbReference type="InterPro" id="IPR011040">
    <property type="entry name" value="Sialidase"/>
</dbReference>